<dbReference type="InterPro" id="IPR036474">
    <property type="entry name" value="MotA_Tscrpt_reg_C_sf"/>
</dbReference>
<evidence type="ECO:0000259" key="2">
    <source>
        <dbReference type="Pfam" id="PF09158"/>
    </source>
</evidence>
<organism evidence="3 4">
    <name type="scientific">Escherichia phage IME08</name>
    <dbReference type="NCBI Taxonomy" id="698728"/>
    <lineage>
        <taxon>Viruses</taxon>
        <taxon>Duplodnaviria</taxon>
        <taxon>Heunggongvirae</taxon>
        <taxon>Uroviricota</taxon>
        <taxon>Caudoviricetes</taxon>
        <taxon>Pantevenvirales</taxon>
        <taxon>Straboviridae</taxon>
        <taxon>Tevenvirinae</taxon>
        <taxon>Dhakavirus</taxon>
        <taxon>Dhakavirus ime08</taxon>
    </lineage>
</organism>
<dbReference type="OrthoDB" id="9294at10239"/>
<dbReference type="InterPro" id="IPR036390">
    <property type="entry name" value="WH_DNA-bd_sf"/>
</dbReference>
<evidence type="ECO:0000259" key="1">
    <source>
        <dbReference type="Pfam" id="PF09114"/>
    </source>
</evidence>
<proteinExistence type="predicted"/>
<protein>
    <submittedName>
        <fullName evidence="3">MotA activator of middle period transcription</fullName>
    </submittedName>
</protein>
<dbReference type="SUPFAM" id="SSF69652">
    <property type="entry name" value="DNA-binding C-terminal domain of the transcription factor MotA"/>
    <property type="match status" value="1"/>
</dbReference>
<accession>D7RMQ7</accession>
<dbReference type="Pfam" id="PF09158">
    <property type="entry name" value="MotCF"/>
    <property type="match status" value="1"/>
</dbReference>
<dbReference type="Gene3D" id="1.10.10.10">
    <property type="entry name" value="Winged helix-like DNA-binding domain superfamily/Winged helix DNA-binding domain"/>
    <property type="match status" value="1"/>
</dbReference>
<feature type="domain" description="Transcription regulator MotA C-terminal" evidence="2">
    <location>
        <begin position="150"/>
        <end position="231"/>
    </location>
</feature>
<dbReference type="RefSeq" id="YP_003734394.1">
    <property type="nucleotide sequence ID" value="NC_014260.1"/>
</dbReference>
<dbReference type="Proteomes" id="UP000201129">
    <property type="component" value="Segment"/>
</dbReference>
<evidence type="ECO:0000313" key="4">
    <source>
        <dbReference type="Proteomes" id="UP000201129"/>
    </source>
</evidence>
<reference evidence="3 4" key="2">
    <citation type="journal article" date="2011" name="Virol. J.">
        <title>Sequence characteristics of T4-like bacteriophage IME08 benome termini revealed by high throughput sequencing.</title>
        <authorList>
            <person name="Jiang X."/>
            <person name="Jiang H."/>
            <person name="Li C."/>
            <person name="Wang S."/>
            <person name="Mi Z."/>
            <person name="An X."/>
            <person name="Chen J."/>
            <person name="Tong Y."/>
        </authorList>
    </citation>
    <scope>NUCLEOTIDE SEQUENCE [LARGE SCALE GENOMIC DNA]</scope>
</reference>
<dbReference type="KEGG" id="vg:9384541"/>
<dbReference type="GeneID" id="9384541"/>
<dbReference type="InterPro" id="IPR015241">
    <property type="entry name" value="MotA_Tscrpt_reg_C"/>
</dbReference>
<dbReference type="InterPro" id="IPR015198">
    <property type="entry name" value="Phage_T4_MotA_Tscrpt_reg_N"/>
</dbReference>
<dbReference type="Gene3D" id="3.90.1150.20">
    <property type="entry name" value="Transcription regulator MotA, C-terminal domain"/>
    <property type="match status" value="1"/>
</dbReference>
<keyword evidence="4" id="KW-1185">Reference proteome</keyword>
<dbReference type="SUPFAM" id="SSF46785">
    <property type="entry name" value="Winged helix' DNA-binding domain"/>
    <property type="match status" value="1"/>
</dbReference>
<sequence>MKKLYTKVYDNVIIDLSNKWLSEIKMSKITYIIKASEDALNEKTASILVHIIKHNFITSGEVREALSEQFSAAVVNSNIGVLIKKGFIEKSGDGLVATGEAMDLVQKAADLFASENAPEMLEKRKTRSSRGVTPEMVTLADEVKALLEDRIEIREIAENRSNLEVRFAKRTNGIRQIEVRRDGMMRIFGYNMTDKEKQVFTSLNLDVKIKTGGKNTYIDFQNVSSEVIKTVTNAI</sequence>
<dbReference type="InterPro" id="IPR036388">
    <property type="entry name" value="WH-like_DNA-bd_sf"/>
</dbReference>
<name>D7RMQ7_9CAUD</name>
<gene>
    <name evidence="3" type="primary">motA</name>
</gene>
<dbReference type="Pfam" id="PF09114">
    <property type="entry name" value="MotA_activ"/>
    <property type="match status" value="1"/>
</dbReference>
<dbReference type="EMBL" id="HM071924">
    <property type="protein sequence ID" value="ADI55573.1"/>
    <property type="molecule type" value="Genomic_DNA"/>
</dbReference>
<feature type="domain" description="Bacteriophage T4 MotA transcription regulator N-terminal" evidence="1">
    <location>
        <begin position="27"/>
        <end position="121"/>
    </location>
</feature>
<evidence type="ECO:0000313" key="3">
    <source>
        <dbReference type="EMBL" id="ADI55573.1"/>
    </source>
</evidence>
<reference evidence="3 4" key="1">
    <citation type="journal article" date="2011" name="Arch. Virol.">
        <title>The complete genome sequence of a novel T4-like bacteriophage, IME08.</title>
        <authorList>
            <person name="Jiang H."/>
            <person name="Jiang X."/>
            <person name="Wang S."/>
            <person name="Li C."/>
            <person name="Chen B."/>
            <person name="An X."/>
            <person name="Mi Z."/>
            <person name="Chen J."/>
            <person name="Tong Y."/>
        </authorList>
    </citation>
    <scope>NUCLEOTIDE SEQUENCE [LARGE SCALE GENOMIC DNA]</scope>
</reference>